<proteinExistence type="predicted"/>
<dbReference type="RefSeq" id="WP_273941303.1">
    <property type="nucleotide sequence ID" value="NZ_CP097263.1"/>
</dbReference>
<accession>A0ABV6MSP3</accession>
<dbReference type="PANTHER" id="PTHR33169">
    <property type="entry name" value="PADR-FAMILY TRANSCRIPTIONAL REGULATOR"/>
    <property type="match status" value="1"/>
</dbReference>
<gene>
    <name evidence="2" type="ORF">ACFFH7_15460</name>
</gene>
<dbReference type="InterPro" id="IPR036388">
    <property type="entry name" value="WH-like_DNA-bd_sf"/>
</dbReference>
<dbReference type="Gene3D" id="1.10.10.10">
    <property type="entry name" value="Winged helix-like DNA-binding domain superfamily/Winged helix DNA-binding domain"/>
    <property type="match status" value="1"/>
</dbReference>
<dbReference type="Proteomes" id="UP001589810">
    <property type="component" value="Unassembled WGS sequence"/>
</dbReference>
<evidence type="ECO:0000259" key="1">
    <source>
        <dbReference type="Pfam" id="PF03551"/>
    </source>
</evidence>
<keyword evidence="3" id="KW-1185">Reference proteome</keyword>
<evidence type="ECO:0000313" key="2">
    <source>
        <dbReference type="EMBL" id="MFC0542895.1"/>
    </source>
</evidence>
<dbReference type="InterPro" id="IPR036390">
    <property type="entry name" value="WH_DNA-bd_sf"/>
</dbReference>
<dbReference type="InterPro" id="IPR052509">
    <property type="entry name" value="Metal_resp_DNA-bind_regulator"/>
</dbReference>
<reference evidence="2 3" key="1">
    <citation type="submission" date="2024-09" db="EMBL/GenBank/DDBJ databases">
        <authorList>
            <person name="Sun Q."/>
            <person name="Mori K."/>
        </authorList>
    </citation>
    <scope>NUCLEOTIDE SEQUENCE [LARGE SCALE GENOMIC DNA]</scope>
    <source>
        <strain evidence="2 3">TBRC 1432</strain>
    </source>
</reference>
<dbReference type="EMBL" id="JBHLUD010000004">
    <property type="protein sequence ID" value="MFC0542895.1"/>
    <property type="molecule type" value="Genomic_DNA"/>
</dbReference>
<evidence type="ECO:0000313" key="3">
    <source>
        <dbReference type="Proteomes" id="UP001589810"/>
    </source>
</evidence>
<comment type="caution">
    <text evidence="2">The sequence shown here is derived from an EMBL/GenBank/DDBJ whole genome shotgun (WGS) entry which is preliminary data.</text>
</comment>
<name>A0ABV6MSP3_9PSEU</name>
<protein>
    <submittedName>
        <fullName evidence="2">PadR family transcriptional regulator</fullName>
    </submittedName>
</protein>
<dbReference type="PANTHER" id="PTHR33169:SF27">
    <property type="entry name" value="TRANSCRIPTIONAL REGULATOR PADR FAMILY PROTEIN"/>
    <property type="match status" value="1"/>
</dbReference>
<feature type="domain" description="Transcription regulator PadR N-terminal" evidence="1">
    <location>
        <begin position="14"/>
        <end position="90"/>
    </location>
</feature>
<dbReference type="SUPFAM" id="SSF46785">
    <property type="entry name" value="Winged helix' DNA-binding domain"/>
    <property type="match status" value="1"/>
</dbReference>
<dbReference type="Pfam" id="PF03551">
    <property type="entry name" value="PadR"/>
    <property type="match status" value="1"/>
</dbReference>
<organism evidence="2 3">
    <name type="scientific">Kutzneria chonburiensis</name>
    <dbReference type="NCBI Taxonomy" id="1483604"/>
    <lineage>
        <taxon>Bacteria</taxon>
        <taxon>Bacillati</taxon>
        <taxon>Actinomycetota</taxon>
        <taxon>Actinomycetes</taxon>
        <taxon>Pseudonocardiales</taxon>
        <taxon>Pseudonocardiaceae</taxon>
        <taxon>Kutzneria</taxon>
    </lineage>
</organism>
<dbReference type="InterPro" id="IPR005149">
    <property type="entry name" value="Tscrpt_reg_PadR_N"/>
</dbReference>
<sequence length="206" mass="23261">MSRAHRRSPLALAILSLLKVEPMHPYRMQQLIKQWGKDEVINVEPRASLYKMIERLRNTGLIAVLNTERDSQWPERTVYEITSEGDEVAAEWLRDMLSDPKKSFAEFPAAVSFIPLLEPAEVITRLETRLERLRAEADRLADGIKATASVVPAVSLLDAEYLLAVTSAEIRWVDAVLVELRAGRLTWTQEGLRAVTESEADGLPTR</sequence>